<comment type="caution">
    <text evidence="1">The sequence shown here is derived from an EMBL/GenBank/DDBJ whole genome shotgun (WGS) entry which is preliminary data.</text>
</comment>
<name>A0A9W8TF76_9AGAR</name>
<dbReference type="Proteomes" id="UP001148786">
    <property type="component" value="Unassembled WGS sequence"/>
</dbReference>
<proteinExistence type="predicted"/>
<evidence type="ECO:0000313" key="1">
    <source>
        <dbReference type="EMBL" id="KAJ3516703.1"/>
    </source>
</evidence>
<organism evidence="1 2">
    <name type="scientific">Agrocybe chaxingu</name>
    <dbReference type="NCBI Taxonomy" id="84603"/>
    <lineage>
        <taxon>Eukaryota</taxon>
        <taxon>Fungi</taxon>
        <taxon>Dikarya</taxon>
        <taxon>Basidiomycota</taxon>
        <taxon>Agaricomycotina</taxon>
        <taxon>Agaricomycetes</taxon>
        <taxon>Agaricomycetidae</taxon>
        <taxon>Agaricales</taxon>
        <taxon>Agaricineae</taxon>
        <taxon>Strophariaceae</taxon>
        <taxon>Agrocybe</taxon>
    </lineage>
</organism>
<evidence type="ECO:0000313" key="2">
    <source>
        <dbReference type="Proteomes" id="UP001148786"/>
    </source>
</evidence>
<keyword evidence="2" id="KW-1185">Reference proteome</keyword>
<dbReference type="EMBL" id="JANKHO010000045">
    <property type="protein sequence ID" value="KAJ3516703.1"/>
    <property type="molecule type" value="Genomic_DNA"/>
</dbReference>
<reference evidence="1" key="1">
    <citation type="submission" date="2022-07" db="EMBL/GenBank/DDBJ databases">
        <title>Genome Sequence of Agrocybe chaxingu.</title>
        <authorList>
            <person name="Buettner E."/>
        </authorList>
    </citation>
    <scope>NUCLEOTIDE SEQUENCE</scope>
    <source>
        <strain evidence="1">MP-N11</strain>
    </source>
</reference>
<gene>
    <name evidence="1" type="ORF">NLJ89_g959</name>
</gene>
<dbReference type="OrthoDB" id="10505997at2759"/>
<accession>A0A9W8TF76</accession>
<protein>
    <submittedName>
        <fullName evidence="1">Uncharacterized protein</fullName>
    </submittedName>
</protein>
<sequence>MSRDDFDTDFFAVTTLLDDLANSYGDYPSLVHPTFRPKDPALSQVLRALAAIMTRGNATAAKLFMSK</sequence>
<dbReference type="AlphaFoldDB" id="A0A9W8TF76"/>